<sequence>MKLLLVIVLTLSAIYAGVWFVAARGLDRGLQAGLNAATSQGWQVETETLKTGGFPSRFDVTARDLTVTSPGGGLIWQAPWVQTAALSYRPNKIIATLAPQQTLQVGRQTFDVTSDSLQANVDVAANTALSFDSMTAEGQNLAIKSGDGWTLQTERTLLALRSLAPQANTYEAYLNLTDVAVLPALQVYPNGPAQLVMDATLTLDRPLDRQAFLPTRPLITTAMLNSIEATWGDIRLTGSGSVTVDAAGLPTGRIDLKAQGWLTAVDLLANLGVIAPASVQTIKAVVGMLANDGAVSLPLTFANGAMALGPVPLGPAPVLRLP</sequence>
<dbReference type="STRING" id="195913.SAMN04488004_11128"/>
<organism evidence="1 2">
    <name type="scientific">Loktanella salsilacus</name>
    <dbReference type="NCBI Taxonomy" id="195913"/>
    <lineage>
        <taxon>Bacteria</taxon>
        <taxon>Pseudomonadati</taxon>
        <taxon>Pseudomonadota</taxon>
        <taxon>Alphaproteobacteria</taxon>
        <taxon>Rhodobacterales</taxon>
        <taxon>Roseobacteraceae</taxon>
        <taxon>Loktanella</taxon>
    </lineage>
</organism>
<name>A0A1I4G3G5_9RHOB</name>
<dbReference type="RefSeq" id="WP_175499293.1">
    <property type="nucleotide sequence ID" value="NZ_FOTF01000011.1"/>
</dbReference>
<reference evidence="1 2" key="1">
    <citation type="submission" date="2016-10" db="EMBL/GenBank/DDBJ databases">
        <authorList>
            <person name="de Groot N.N."/>
        </authorList>
    </citation>
    <scope>NUCLEOTIDE SEQUENCE [LARGE SCALE GENOMIC DNA]</scope>
    <source>
        <strain evidence="1 2">DSM 16199</strain>
    </source>
</reference>
<evidence type="ECO:0000313" key="2">
    <source>
        <dbReference type="Proteomes" id="UP000199550"/>
    </source>
</evidence>
<evidence type="ECO:0000313" key="1">
    <source>
        <dbReference type="EMBL" id="SFL23581.1"/>
    </source>
</evidence>
<protein>
    <recommendedName>
        <fullName evidence="3">DUF2125 domain-containing protein</fullName>
    </recommendedName>
</protein>
<dbReference type="Proteomes" id="UP000199550">
    <property type="component" value="Unassembled WGS sequence"/>
</dbReference>
<gene>
    <name evidence="1" type="ORF">SAMN04488004_11128</name>
</gene>
<dbReference type="InterPro" id="IPR018666">
    <property type="entry name" value="DUF2125"/>
</dbReference>
<dbReference type="Pfam" id="PF09898">
    <property type="entry name" value="DUF2125"/>
    <property type="match status" value="1"/>
</dbReference>
<dbReference type="EMBL" id="FOTF01000011">
    <property type="protein sequence ID" value="SFL23581.1"/>
    <property type="molecule type" value="Genomic_DNA"/>
</dbReference>
<proteinExistence type="predicted"/>
<evidence type="ECO:0008006" key="3">
    <source>
        <dbReference type="Google" id="ProtNLM"/>
    </source>
</evidence>
<keyword evidence="2" id="KW-1185">Reference proteome</keyword>
<accession>A0A1I4G3G5</accession>
<dbReference type="AlphaFoldDB" id="A0A1I4G3G5"/>